<dbReference type="EMBL" id="HBHD01000074">
    <property type="protein sequence ID" value="CAD9650575.1"/>
    <property type="molecule type" value="Transcribed_RNA"/>
</dbReference>
<dbReference type="GO" id="GO:0005930">
    <property type="term" value="C:axoneme"/>
    <property type="evidence" value="ECO:0007669"/>
    <property type="project" value="UniProtKB-SubCell"/>
</dbReference>
<reference evidence="5" key="1">
    <citation type="submission" date="2021-01" db="EMBL/GenBank/DDBJ databases">
        <authorList>
            <person name="Corre E."/>
            <person name="Pelletier E."/>
            <person name="Niang G."/>
            <person name="Scheremetjew M."/>
            <person name="Finn R."/>
            <person name="Kale V."/>
            <person name="Holt S."/>
            <person name="Cochrane G."/>
            <person name="Meng A."/>
            <person name="Brown T."/>
            <person name="Cohen L."/>
        </authorList>
    </citation>
    <scope>NUCLEOTIDE SEQUENCE</scope>
    <source>
        <strain evidence="5">SAG 11-48b</strain>
    </source>
</reference>
<name>A0A6T5TZS5_9CHLO</name>
<dbReference type="PANTHER" id="PTHR46652:SF7">
    <property type="entry name" value="LEUCINE-RICH REPEAT AND IQ DOMAIN-CONTAINING PROTEIN 1"/>
    <property type="match status" value="1"/>
</dbReference>
<dbReference type="Gene3D" id="3.80.10.10">
    <property type="entry name" value="Ribonuclease Inhibitor"/>
    <property type="match status" value="2"/>
</dbReference>
<protein>
    <recommendedName>
        <fullName evidence="7">F-box domain-containing protein</fullName>
    </recommendedName>
</protein>
<evidence type="ECO:0008006" key="7">
    <source>
        <dbReference type="Google" id="ProtNLM"/>
    </source>
</evidence>
<evidence type="ECO:0000313" key="6">
    <source>
        <dbReference type="EMBL" id="CAD9650575.1"/>
    </source>
</evidence>
<feature type="compositionally biased region" description="Low complexity" evidence="4">
    <location>
        <begin position="196"/>
        <end position="209"/>
    </location>
</feature>
<dbReference type="AlphaFoldDB" id="A0A6T5TZS5"/>
<feature type="region of interest" description="Disordered" evidence="4">
    <location>
        <begin position="1"/>
        <end position="21"/>
    </location>
</feature>
<evidence type="ECO:0000256" key="2">
    <source>
        <dbReference type="ARBA" id="ARBA00022614"/>
    </source>
</evidence>
<gene>
    <name evidence="5" type="ORF">CCHL1392_LOCUS41</name>
    <name evidence="6" type="ORF">CCHL1392_LOCUS42</name>
</gene>
<keyword evidence="2" id="KW-0433">Leucine-rich repeat</keyword>
<dbReference type="SUPFAM" id="SSF52058">
    <property type="entry name" value="L domain-like"/>
    <property type="match status" value="1"/>
</dbReference>
<dbReference type="InterPro" id="IPR006553">
    <property type="entry name" value="Leu-rich_rpt_Cys-con_subtyp"/>
</dbReference>
<sequence>MEPPSAMNSPTQMTTSPARPAPAQLLPRYNLMEVLQLATAGNKATTTAVRSVCRQWRDAIDADVKAMCLPSQHQRYVSPPRSRELQRLLRRTQQLSSMQVLEWWPDVDWSKVFKSNGPNLREFKCGLQIWPTAASDGDADAFAVPPLGDPGAPAAAHHTPAQAAPHTHTLPEVPAGAEPTDVPPALVAASIPPPVLTSASATAPAAPERPSADIERRASVTPPAPPPAVAPAAPNTTDAESDVLVLQYPLVTPPRLHRVQHVHLVDTPEPPNPDAPLGYQPTSPAKLSTAVQLVTQHCKNLRRLEILNHEGPVKLSAIPTSLPALSHLSLLNCPGVSTLSHLHGCTNLQELVLDECSGLNSCDSLSGLKQLQVLGLRWCSSLSDLNPLRACSALHTLDLRGCSGVTSLAPLEGCTALRRLVASKTGVQDIGALQSLAALEVLELDDSEVGSLEGLPACKRLHTLSLRRCDRVDSFMPLGSCTALQHLDLRGCEGSLTHLDMLATCSKLRTLDISLCPNITDIMNLGFLTALERVAVGYRRNSWGGHGIWDLSPLQHLEKLQHLNLTDSGLVSDLEPLRACLALRSLNLTRCEGVKDLSPLSFLPHLQYLNLTCCRGIGSLQPLQYCTALQDLDLRGCSALQEVRGLRGCSGLRRVTSDGALRDDTLQQLREVLGE</sequence>
<evidence type="ECO:0000256" key="4">
    <source>
        <dbReference type="SAM" id="MobiDB-lite"/>
    </source>
</evidence>
<dbReference type="PANTHER" id="PTHR46652">
    <property type="entry name" value="LEUCINE-RICH REPEAT AND IQ DOMAIN-CONTAINING PROTEIN 1-RELATED"/>
    <property type="match status" value="1"/>
</dbReference>
<dbReference type="InterPro" id="IPR032675">
    <property type="entry name" value="LRR_dom_sf"/>
</dbReference>
<keyword evidence="3" id="KW-0677">Repeat</keyword>
<evidence type="ECO:0000256" key="1">
    <source>
        <dbReference type="ARBA" id="ARBA00004430"/>
    </source>
</evidence>
<accession>A0A6T5TZS5</accession>
<evidence type="ECO:0000256" key="3">
    <source>
        <dbReference type="ARBA" id="ARBA00022737"/>
    </source>
</evidence>
<evidence type="ECO:0000313" key="5">
    <source>
        <dbReference type="EMBL" id="CAD9650573.1"/>
    </source>
</evidence>
<dbReference type="SMART" id="SM00367">
    <property type="entry name" value="LRR_CC"/>
    <property type="match status" value="7"/>
</dbReference>
<feature type="region of interest" description="Disordered" evidence="4">
    <location>
        <begin position="140"/>
        <end position="236"/>
    </location>
</feature>
<feature type="compositionally biased region" description="Low complexity" evidence="4">
    <location>
        <begin position="145"/>
        <end position="171"/>
    </location>
</feature>
<organism evidence="5">
    <name type="scientific">Chlamydomonas chlamydogama</name>
    <dbReference type="NCBI Taxonomy" id="225041"/>
    <lineage>
        <taxon>Eukaryota</taxon>
        <taxon>Viridiplantae</taxon>
        <taxon>Chlorophyta</taxon>
        <taxon>core chlorophytes</taxon>
        <taxon>Chlorophyceae</taxon>
        <taxon>CS clade</taxon>
        <taxon>Chlamydomonadales</taxon>
        <taxon>Chlamydomonadaceae</taxon>
        <taxon>Chlamydomonas</taxon>
    </lineage>
</organism>
<proteinExistence type="predicted"/>
<dbReference type="InterPro" id="IPR050836">
    <property type="entry name" value="SDS22/Internalin_LRR"/>
</dbReference>
<dbReference type="EMBL" id="HBHD01000073">
    <property type="protein sequence ID" value="CAD9650573.1"/>
    <property type="molecule type" value="Transcribed_RNA"/>
</dbReference>
<comment type="subcellular location">
    <subcellularLocation>
        <location evidence="1">Cytoplasm</location>
        <location evidence="1">Cytoskeleton</location>
        <location evidence="1">Cilium axoneme</location>
    </subcellularLocation>
</comment>
<feature type="compositionally biased region" description="Polar residues" evidence="4">
    <location>
        <begin position="1"/>
        <end position="16"/>
    </location>
</feature>